<name>A0A0M3HXL3_ASCLU</name>
<protein>
    <submittedName>
        <fullName evidence="2">Transposase</fullName>
    </submittedName>
</protein>
<sequence length="88" mass="10183">MTIISSYSHDAIERVQKAAIGQEERITVPYQTTRQFQAAYEEGVSQYRMDRSILPGLAPKAICKKQQLRNILDERQSGKLKWRDQASR</sequence>
<dbReference type="WBParaSite" id="ALUE_0000809101-mRNA-1">
    <property type="protein sequence ID" value="ALUE_0000809101-mRNA-1"/>
    <property type="gene ID" value="ALUE_0000809101"/>
</dbReference>
<dbReference type="Proteomes" id="UP000036681">
    <property type="component" value="Unplaced"/>
</dbReference>
<accession>A0A0M3HXL3</accession>
<reference evidence="2" key="1">
    <citation type="submission" date="2017-02" db="UniProtKB">
        <authorList>
            <consortium name="WormBaseParasite"/>
        </authorList>
    </citation>
    <scope>IDENTIFICATION</scope>
</reference>
<evidence type="ECO:0000313" key="1">
    <source>
        <dbReference type="Proteomes" id="UP000036681"/>
    </source>
</evidence>
<dbReference type="AlphaFoldDB" id="A0A0M3HXL3"/>
<proteinExistence type="predicted"/>
<keyword evidence="1" id="KW-1185">Reference proteome</keyword>
<organism evidence="1 2">
    <name type="scientific">Ascaris lumbricoides</name>
    <name type="common">Giant roundworm</name>
    <dbReference type="NCBI Taxonomy" id="6252"/>
    <lineage>
        <taxon>Eukaryota</taxon>
        <taxon>Metazoa</taxon>
        <taxon>Ecdysozoa</taxon>
        <taxon>Nematoda</taxon>
        <taxon>Chromadorea</taxon>
        <taxon>Rhabditida</taxon>
        <taxon>Spirurina</taxon>
        <taxon>Ascaridomorpha</taxon>
        <taxon>Ascaridoidea</taxon>
        <taxon>Ascarididae</taxon>
        <taxon>Ascaris</taxon>
    </lineage>
</organism>
<evidence type="ECO:0000313" key="2">
    <source>
        <dbReference type="WBParaSite" id="ALUE_0000809101-mRNA-1"/>
    </source>
</evidence>